<dbReference type="InterPro" id="IPR037167">
    <property type="entry name" value="Peptidase_S11_C_sf"/>
</dbReference>
<dbReference type="OrthoDB" id="9791132at2"/>
<proteinExistence type="inferred from homology"/>
<keyword evidence="11" id="KW-0961">Cell wall biogenesis/degradation</keyword>
<keyword evidence="20" id="KW-1185">Reference proteome</keyword>
<keyword evidence="7 17" id="KW-0732">Signal</keyword>
<evidence type="ECO:0000256" key="8">
    <source>
        <dbReference type="ARBA" id="ARBA00022801"/>
    </source>
</evidence>
<dbReference type="PANTHER" id="PTHR21581:SF6">
    <property type="entry name" value="TRAFFICKING PROTEIN PARTICLE COMPLEX SUBUNIT 12"/>
    <property type="match status" value="1"/>
</dbReference>
<dbReference type="SMART" id="SM00936">
    <property type="entry name" value="PBP5_C"/>
    <property type="match status" value="1"/>
</dbReference>
<feature type="active site" evidence="13">
    <location>
        <position position="125"/>
    </location>
</feature>
<dbReference type="PANTHER" id="PTHR21581">
    <property type="entry name" value="D-ALANYL-D-ALANINE CARBOXYPEPTIDASE"/>
    <property type="match status" value="1"/>
</dbReference>
<feature type="transmembrane region" description="Helical" evidence="16">
    <location>
        <begin position="406"/>
        <end position="429"/>
    </location>
</feature>
<dbReference type="GO" id="GO:0009252">
    <property type="term" value="P:peptidoglycan biosynthetic process"/>
    <property type="evidence" value="ECO:0007669"/>
    <property type="project" value="UniProtKB-UniPathway"/>
</dbReference>
<evidence type="ECO:0000256" key="6">
    <source>
        <dbReference type="ARBA" id="ARBA00022670"/>
    </source>
</evidence>
<keyword evidence="9" id="KW-0133">Cell shape</keyword>
<dbReference type="SUPFAM" id="SSF69189">
    <property type="entry name" value="Penicillin-binding protein associated domain"/>
    <property type="match status" value="1"/>
</dbReference>
<dbReference type="AlphaFoldDB" id="A0A078KMK0"/>
<keyword evidence="6" id="KW-0645">Protease</keyword>
<dbReference type="STRING" id="29343.CCDG5_0632"/>
<comment type="similarity">
    <text evidence="3 15">Belongs to the peptidase S11 family.</text>
</comment>
<dbReference type="GO" id="GO:0071555">
    <property type="term" value="P:cell wall organization"/>
    <property type="evidence" value="ECO:0007669"/>
    <property type="project" value="UniProtKB-KW"/>
</dbReference>
<dbReference type="Proteomes" id="UP000032431">
    <property type="component" value="Chromosome I"/>
</dbReference>
<dbReference type="PRINTS" id="PR00725">
    <property type="entry name" value="DADACBPTASE1"/>
</dbReference>
<sequence>MRKPIKSVIFLLIFCLTLSEFSALKASALWNPPTTPTVNAVYLINTDVNTVIYQKNQNEKVYPASITKLMTAILVCEKFKDKLDTKVTVEQEDLAELTPYDSKVPLKAGEELTIEQLLNCILIKSGDDAANTLARVTSGSVEDFVEQMNKKAKEIGLKNTHYVNPHGLHDPDHYTTAVDVYILAKYAMTIPKLKSIVATQTYKLPPTNIVKEERILRNTNYLIMENMTKSYYKYVKGIKTGSTTPAGKCLVSYAEKDGKTYYCVAMGGEMKDGVNTAFSETKALYKWVFRNFDIKPVVKTTDTAAQVSVELAANKTKLLLKPETQLNALVPNSFKTSDLKIDVHVPSKVTAPIKKGDVIGSEDVMLITADGKLQKLGTVKLVASENVDRSMSLYILSIITKFFNSIWFKIVAVLLVILLIVYIILSVHFNKRKRMLNRRRMKKYKYKRY</sequence>
<accession>A0A078KMK0</accession>
<keyword evidence="16" id="KW-1133">Transmembrane helix</keyword>
<organism evidence="19 20">
    <name type="scientific">[Clostridium] cellulosi</name>
    <dbReference type="NCBI Taxonomy" id="29343"/>
    <lineage>
        <taxon>Bacteria</taxon>
        <taxon>Bacillati</taxon>
        <taxon>Bacillota</taxon>
        <taxon>Clostridia</taxon>
        <taxon>Eubacteriales</taxon>
        <taxon>Oscillospiraceae</taxon>
        <taxon>Oscillospiraceae incertae sedis</taxon>
    </lineage>
</organism>
<keyword evidence="16" id="KW-0472">Membrane</keyword>
<dbReference type="KEGG" id="ccel:CCDG5_0632"/>
<dbReference type="SUPFAM" id="SSF56601">
    <property type="entry name" value="beta-lactamase/transpeptidase-like"/>
    <property type="match status" value="1"/>
</dbReference>
<evidence type="ECO:0000256" key="3">
    <source>
        <dbReference type="ARBA" id="ARBA00007164"/>
    </source>
</evidence>
<dbReference type="InterPro" id="IPR012338">
    <property type="entry name" value="Beta-lactam/transpept-like"/>
</dbReference>
<reference evidence="20" key="1">
    <citation type="submission" date="2014-07" db="EMBL/GenBank/DDBJ databases">
        <authorList>
            <person name="Wibberg D."/>
        </authorList>
    </citation>
    <scope>NUCLEOTIDE SEQUENCE [LARGE SCALE GENOMIC DNA]</scope>
    <source>
        <strain evidence="20">DG5</strain>
    </source>
</reference>
<evidence type="ECO:0000313" key="19">
    <source>
        <dbReference type="EMBL" id="CDZ23762.1"/>
    </source>
</evidence>
<dbReference type="HOGENOM" id="CLU_027070_7_3_9"/>
<evidence type="ECO:0000256" key="1">
    <source>
        <dbReference type="ARBA" id="ARBA00003217"/>
    </source>
</evidence>
<feature type="active site" description="Acyl-ester intermediate" evidence="13">
    <location>
        <position position="65"/>
    </location>
</feature>
<feature type="domain" description="Peptidase S11 D-Ala-D-Ala carboxypeptidase A C-terminal" evidence="18">
    <location>
        <begin position="292"/>
        <end position="389"/>
    </location>
</feature>
<evidence type="ECO:0000256" key="2">
    <source>
        <dbReference type="ARBA" id="ARBA00004752"/>
    </source>
</evidence>
<evidence type="ECO:0000256" key="9">
    <source>
        <dbReference type="ARBA" id="ARBA00022960"/>
    </source>
</evidence>
<dbReference type="Gene3D" id="2.60.410.10">
    <property type="entry name" value="D-Ala-D-Ala carboxypeptidase, C-terminal domain"/>
    <property type="match status" value="1"/>
</dbReference>
<evidence type="ECO:0000256" key="12">
    <source>
        <dbReference type="ARBA" id="ARBA00034000"/>
    </source>
</evidence>
<keyword evidence="8" id="KW-0378">Hydrolase</keyword>
<dbReference type="InterPro" id="IPR012907">
    <property type="entry name" value="Peptidase_S11_C"/>
</dbReference>
<comment type="catalytic activity">
    <reaction evidence="12">
        <text>Preferential cleavage: (Ac)2-L-Lys-D-Ala-|-D-Ala. Also transpeptidation of peptidyl-alanyl moieties that are N-acyl substituents of D-alanine.</text>
        <dbReference type="EC" id="3.4.16.4"/>
    </reaction>
</comment>
<dbReference type="Gene3D" id="3.40.710.10">
    <property type="entry name" value="DD-peptidase/beta-lactamase superfamily"/>
    <property type="match status" value="1"/>
</dbReference>
<name>A0A078KMK0_9FIRM</name>
<evidence type="ECO:0000256" key="16">
    <source>
        <dbReference type="SAM" id="Phobius"/>
    </source>
</evidence>
<dbReference type="GO" id="GO:0009002">
    <property type="term" value="F:serine-type D-Ala-D-Ala carboxypeptidase activity"/>
    <property type="evidence" value="ECO:0007669"/>
    <property type="project" value="UniProtKB-EC"/>
</dbReference>
<keyword evidence="16" id="KW-0812">Transmembrane</keyword>
<dbReference type="PATRIC" id="fig|29343.3.peg.658"/>
<evidence type="ECO:0000256" key="15">
    <source>
        <dbReference type="RuleBase" id="RU004016"/>
    </source>
</evidence>
<evidence type="ECO:0000256" key="4">
    <source>
        <dbReference type="ARBA" id="ARBA00012448"/>
    </source>
</evidence>
<dbReference type="UniPathway" id="UPA00219"/>
<feature type="binding site" evidence="14">
    <location>
        <position position="239"/>
    </location>
    <ligand>
        <name>substrate</name>
    </ligand>
</feature>
<dbReference type="InterPro" id="IPR018044">
    <property type="entry name" value="Peptidase_S11"/>
</dbReference>
<dbReference type="GO" id="GO:0008360">
    <property type="term" value="P:regulation of cell shape"/>
    <property type="evidence" value="ECO:0007669"/>
    <property type="project" value="UniProtKB-KW"/>
</dbReference>
<evidence type="ECO:0000256" key="14">
    <source>
        <dbReference type="PIRSR" id="PIRSR618044-2"/>
    </source>
</evidence>
<protein>
    <recommendedName>
        <fullName evidence="4">serine-type D-Ala-D-Ala carboxypeptidase</fullName>
        <ecNumber evidence="4">3.4.16.4</ecNumber>
    </recommendedName>
</protein>
<evidence type="ECO:0000256" key="7">
    <source>
        <dbReference type="ARBA" id="ARBA00022729"/>
    </source>
</evidence>
<dbReference type="GO" id="GO:0006508">
    <property type="term" value="P:proteolysis"/>
    <property type="evidence" value="ECO:0007669"/>
    <property type="project" value="UniProtKB-KW"/>
</dbReference>
<comment type="function">
    <text evidence="1">Removes C-terminal D-alanyl residues from sugar-peptide cell wall precursors.</text>
</comment>
<dbReference type="EMBL" id="LM995447">
    <property type="protein sequence ID" value="CDZ23762.1"/>
    <property type="molecule type" value="Genomic_DNA"/>
</dbReference>
<evidence type="ECO:0000256" key="13">
    <source>
        <dbReference type="PIRSR" id="PIRSR618044-1"/>
    </source>
</evidence>
<dbReference type="Pfam" id="PF00768">
    <property type="entry name" value="Peptidase_S11"/>
    <property type="match status" value="1"/>
</dbReference>
<dbReference type="EC" id="3.4.16.4" evidence="4"/>
<feature type="signal peptide" evidence="17">
    <location>
        <begin position="1"/>
        <end position="22"/>
    </location>
</feature>
<keyword evidence="5 19" id="KW-0121">Carboxypeptidase</keyword>
<evidence type="ECO:0000256" key="17">
    <source>
        <dbReference type="SAM" id="SignalP"/>
    </source>
</evidence>
<evidence type="ECO:0000259" key="18">
    <source>
        <dbReference type="SMART" id="SM00936"/>
    </source>
</evidence>
<evidence type="ECO:0000256" key="5">
    <source>
        <dbReference type="ARBA" id="ARBA00022645"/>
    </source>
</evidence>
<keyword evidence="10" id="KW-0573">Peptidoglycan synthesis</keyword>
<feature type="active site" description="Proton acceptor" evidence="13">
    <location>
        <position position="68"/>
    </location>
</feature>
<dbReference type="Pfam" id="PF07943">
    <property type="entry name" value="PBP5_C"/>
    <property type="match status" value="1"/>
</dbReference>
<gene>
    <name evidence="19" type="ORF">CCDG5_0632</name>
</gene>
<evidence type="ECO:0000256" key="11">
    <source>
        <dbReference type="ARBA" id="ARBA00023316"/>
    </source>
</evidence>
<dbReference type="InterPro" id="IPR015956">
    <property type="entry name" value="Peniciliin-bd_prot_C_sf"/>
</dbReference>
<comment type="pathway">
    <text evidence="2">Cell wall biogenesis; peptidoglycan biosynthesis.</text>
</comment>
<dbReference type="InterPro" id="IPR001967">
    <property type="entry name" value="Peptidase_S11_N"/>
</dbReference>
<feature type="chain" id="PRO_5039054994" description="serine-type D-Ala-D-Ala carboxypeptidase" evidence="17">
    <location>
        <begin position="23"/>
        <end position="449"/>
    </location>
</feature>
<evidence type="ECO:0000256" key="10">
    <source>
        <dbReference type="ARBA" id="ARBA00022984"/>
    </source>
</evidence>
<evidence type="ECO:0000313" key="20">
    <source>
        <dbReference type="Proteomes" id="UP000032431"/>
    </source>
</evidence>